<dbReference type="InterPro" id="IPR029057">
    <property type="entry name" value="PRTase-like"/>
</dbReference>
<comment type="caution">
    <text evidence="3">The sequence shown here is derived from an EMBL/GenBank/DDBJ whole genome shotgun (WGS) entry which is preliminary data.</text>
</comment>
<feature type="domain" description="Phosphoribosyltransferase" evidence="2">
    <location>
        <begin position="111"/>
        <end position="200"/>
    </location>
</feature>
<name>A0A2T3FY58_9FIRM</name>
<evidence type="ECO:0000256" key="1">
    <source>
        <dbReference type="ARBA" id="ARBA00008007"/>
    </source>
</evidence>
<dbReference type="GeneID" id="77471003"/>
<dbReference type="PANTHER" id="PTHR47505:SF1">
    <property type="entry name" value="DNA UTILIZATION PROTEIN YHGH"/>
    <property type="match status" value="1"/>
</dbReference>
<dbReference type="PANTHER" id="PTHR47505">
    <property type="entry name" value="DNA UTILIZATION PROTEIN YHGH"/>
    <property type="match status" value="1"/>
</dbReference>
<dbReference type="Pfam" id="PF00156">
    <property type="entry name" value="Pribosyltran"/>
    <property type="match status" value="1"/>
</dbReference>
<evidence type="ECO:0000313" key="4">
    <source>
        <dbReference type="Proteomes" id="UP000241201"/>
    </source>
</evidence>
<evidence type="ECO:0000259" key="2">
    <source>
        <dbReference type="Pfam" id="PF00156"/>
    </source>
</evidence>
<dbReference type="InterPro" id="IPR051910">
    <property type="entry name" value="ComF/GntX_DNA_util-trans"/>
</dbReference>
<gene>
    <name evidence="3" type="ORF">C7U55_07865</name>
</gene>
<dbReference type="RefSeq" id="WP_106988096.1">
    <property type="nucleotide sequence ID" value="NZ_PYLP01000008.1"/>
</dbReference>
<dbReference type="SUPFAM" id="SSF53271">
    <property type="entry name" value="PRTase-like"/>
    <property type="match status" value="1"/>
</dbReference>
<dbReference type="Gene3D" id="3.40.50.2020">
    <property type="match status" value="1"/>
</dbReference>
<dbReference type="AlphaFoldDB" id="A0A2T3FY58"/>
<protein>
    <recommendedName>
        <fullName evidence="2">Phosphoribosyltransferase domain-containing protein</fullName>
    </recommendedName>
</protein>
<comment type="similarity">
    <text evidence="1">Belongs to the ComF/GntX family.</text>
</comment>
<reference evidence="4" key="1">
    <citation type="submission" date="2018-03" db="EMBL/GenBank/DDBJ databases">
        <title>Lachnoclostridium SNUG30370 gen.nov., sp.nov., isolated from human faeces.</title>
        <authorList>
            <person name="Seo B."/>
            <person name="Jeon K."/>
            <person name="Ko G."/>
        </authorList>
    </citation>
    <scope>NUCLEOTIDE SEQUENCE [LARGE SCALE GENOMIC DNA]</scope>
    <source>
        <strain evidence="4">SNUG30370</strain>
    </source>
</reference>
<evidence type="ECO:0000313" key="3">
    <source>
        <dbReference type="EMBL" id="PST40225.1"/>
    </source>
</evidence>
<keyword evidence="4" id="KW-1185">Reference proteome</keyword>
<proteinExistence type="inferred from homology"/>
<dbReference type="EMBL" id="PYLP01000008">
    <property type="protein sequence ID" value="PST40225.1"/>
    <property type="molecule type" value="Genomic_DNA"/>
</dbReference>
<accession>A0A2T3FY58</accession>
<dbReference type="InterPro" id="IPR000836">
    <property type="entry name" value="PRTase_dom"/>
</dbReference>
<dbReference type="CDD" id="cd06223">
    <property type="entry name" value="PRTases_typeI"/>
    <property type="match status" value="1"/>
</dbReference>
<sequence>MHRKYQNRQCLICNKELNQETSLFHLLYPRSLCLDCLSKFEVVSQKTHLLGYSTYVLYEYNDFFRTTLYQYKALDDYALKDVFLENFPELKKVYKNDTIVIIPSSQKDNVRRGFCPNEEIVKTISKNIFTGLYKNKEYKQTKQKDRSQVHKFLSIHHGSLLTNKNILIFDDVMTSSHTLQAAIKLVEKYHPKRIRVLVLACPHIKNFIN</sequence>
<dbReference type="Proteomes" id="UP000241201">
    <property type="component" value="Unassembled WGS sequence"/>
</dbReference>
<organism evidence="3 4">
    <name type="scientific">Faecalibacillus faecis</name>
    <dbReference type="NCBI Taxonomy" id="1982628"/>
    <lineage>
        <taxon>Bacteria</taxon>
        <taxon>Bacillati</taxon>
        <taxon>Bacillota</taxon>
        <taxon>Erysipelotrichia</taxon>
        <taxon>Erysipelotrichales</taxon>
        <taxon>Coprobacillaceae</taxon>
        <taxon>Faecalibacillus</taxon>
    </lineage>
</organism>